<evidence type="ECO:0000256" key="1">
    <source>
        <dbReference type="SAM" id="Phobius"/>
    </source>
</evidence>
<organism evidence="2">
    <name type="scientific">marine sediment metagenome</name>
    <dbReference type="NCBI Taxonomy" id="412755"/>
    <lineage>
        <taxon>unclassified sequences</taxon>
        <taxon>metagenomes</taxon>
        <taxon>ecological metagenomes</taxon>
    </lineage>
</organism>
<gene>
    <name evidence="2" type="ORF">S12H4_30492</name>
</gene>
<keyword evidence="1" id="KW-0472">Membrane</keyword>
<keyword evidence="1" id="KW-1133">Transmembrane helix</keyword>
<feature type="non-terminal residue" evidence="2">
    <location>
        <position position="219"/>
    </location>
</feature>
<accession>X1SBA4</accession>
<reference evidence="2" key="1">
    <citation type="journal article" date="2014" name="Front. Microbiol.">
        <title>High frequency of phylogenetically diverse reductive dehalogenase-homologous genes in deep subseafloor sedimentary metagenomes.</title>
        <authorList>
            <person name="Kawai M."/>
            <person name="Futagami T."/>
            <person name="Toyoda A."/>
            <person name="Takaki Y."/>
            <person name="Nishi S."/>
            <person name="Hori S."/>
            <person name="Arai W."/>
            <person name="Tsubouchi T."/>
            <person name="Morono Y."/>
            <person name="Uchiyama I."/>
            <person name="Ito T."/>
            <person name="Fujiyama A."/>
            <person name="Inagaki F."/>
            <person name="Takami H."/>
        </authorList>
    </citation>
    <scope>NUCLEOTIDE SEQUENCE</scope>
    <source>
        <strain evidence="2">Expedition CK06-06</strain>
    </source>
</reference>
<evidence type="ECO:0000313" key="2">
    <source>
        <dbReference type="EMBL" id="GAI90312.1"/>
    </source>
</evidence>
<sequence length="219" mass="25120">MPDKPNNFIRFWQELKRRKAVRVIIVYAAAAFVILEAVDIITPALLLPSWTVTFIIVLLAIGFPIAIIFSWIFDITPKGIKKTKPIKPAKEQKEDYLLSDKISRFENSIAVLPFQDMSPQKDQEYFCDGMTEEIINALTQVASLKVIARTSSFAFKGKQKDVRDIGQKLNVETLLEGSIQKEGNRLRITTQLVKVADGFHIWSERYDRDMKNMFAIHDE</sequence>
<dbReference type="AlphaFoldDB" id="X1SBA4"/>
<dbReference type="Gene3D" id="3.40.50.10070">
    <property type="entry name" value="TolB, N-terminal domain"/>
    <property type="match status" value="1"/>
</dbReference>
<keyword evidence="1" id="KW-0812">Transmembrane</keyword>
<protein>
    <recommendedName>
        <fullName evidence="3">FlgO domain-containing protein</fullName>
    </recommendedName>
</protein>
<name>X1SBA4_9ZZZZ</name>
<proteinExistence type="predicted"/>
<feature type="transmembrane region" description="Helical" evidence="1">
    <location>
        <begin position="21"/>
        <end position="46"/>
    </location>
</feature>
<dbReference type="EMBL" id="BARW01017689">
    <property type="protein sequence ID" value="GAI90312.1"/>
    <property type="molecule type" value="Genomic_DNA"/>
</dbReference>
<comment type="caution">
    <text evidence="2">The sequence shown here is derived from an EMBL/GenBank/DDBJ whole genome shotgun (WGS) entry which is preliminary data.</text>
</comment>
<feature type="transmembrane region" description="Helical" evidence="1">
    <location>
        <begin position="52"/>
        <end position="73"/>
    </location>
</feature>
<evidence type="ECO:0008006" key="3">
    <source>
        <dbReference type="Google" id="ProtNLM"/>
    </source>
</evidence>